<dbReference type="AlphaFoldDB" id="A0AA36MHZ6"/>
<sequence length="1178" mass="134869">MVTNTGVKEYRLQDLVNERYNDESPIVYTKYDGYEGDIGYLGDINNWQEVTFNNLNGASTSFYVVYRKDGSTWEGEDRGYIAIKDGQPAEKPEYWNAYWDSGGEIYYGGWDESTYVPSQYPGRSYSCYMSNGNKGVGNTYSYIRIEFTGIPDFTIYINSYAESSYDYTVAGQLDTAPYGGIDSYDNRPISELSSNFGTGGAKAHTSGKQAAPDNAFTSNYWTEVKYPNDGGFHFIYVVYRKDGSVDRDYDRGFVLIADDGHPLFNTPSSQYPQDEIWYWTTTGNKINFPSNWTVDGYGISVVSNQEDPTQSGKWILKFNDVVAAIAYEAFAYYTLNNNNTLTKIWIPQSCSFIGEFAFDNQTNLSEVYIGNDDSNLNKDISLDRFVFFRCSNLRNVYLEGYNSGSFDEPNIFMNCTAGGASSYGCAICCTDNNLCHQIIDEYTEYNYDGTGSNYYAQQHPVRCTGVTGGAVGFTNVDNNYDDFEPHDKDVLILEDNPVDYKIQQQIRLGGNCYFKWKRLSPDEYVEYHKSCEDKDVDYFMFTDDVKDGEVERDGWKLIKGIDLPKDLVDYFNSDNRLIINWVDGENTKTMKKVFPILKYLKDDDIIINIDDDALIPREFIKNRYDEFIKTGLPITSCNNPKWHYVKKELGVWSCGAGSIFRKKMLRGYEEFMNDKLIHCYNDDWCYTTLLWLNGYKFRPCTSYSMQNGSIDKNSTKLKKYNDIEPMGKTHQYVDHSNMYDLLDERIKQMFGVSFDKAFNAFGNRHDCVMVYGKSGVNSEEMTCGDHLEIEYVIASLKKYCSSWCGRIFIVGSEPPKEIKDDVIHIPCDDPYTHCKDANIIHKIRDLLDVVVGFKDRLSKYKEQSKSLSNPVEKPKSRIEQLKEDITNGRVVKMPSPNGLGTMFGLRIVKETYLDSLLSEIDSLKNTCIALKDEIAELEKRPTLLTDVAETPLKEEKKVRKTVKKTDGKTTRLMKKFTGTVNGKSFDNEEDFNAAAAEAIKSNDGNLTISSYYSYVEDTETKEEDVKEDEKDVILTKEDYFLSADAKPKCYNGTLDYNFPEILADKLSKASNTDEIRTSVNGKIGYLGKREKEVSAESKDIQNEIEHLQDRLYKVDADLKDILAQRRYYNSIIDVLDGDTPEDCEKCEEKKCNCGKPVNGEFKSLFDFLRDLGFWTFRF</sequence>
<feature type="coiled-coil region" evidence="1">
    <location>
        <begin position="913"/>
        <end position="940"/>
    </location>
</feature>
<keyword evidence="3" id="KW-1185">Reference proteome</keyword>
<reference evidence="2" key="1">
    <citation type="submission" date="2023-07" db="EMBL/GenBank/DDBJ databases">
        <authorList>
            <consortium name="CYATHOMIX"/>
        </authorList>
    </citation>
    <scope>NUCLEOTIDE SEQUENCE</scope>
    <source>
        <strain evidence="2">N/A</strain>
    </source>
</reference>
<comment type="caution">
    <text evidence="2">The sequence shown here is derived from an EMBL/GenBank/DDBJ whole genome shotgun (WGS) entry which is preliminary data.</text>
</comment>
<name>A0AA36MHZ6_CYLNA</name>
<dbReference type="InterPro" id="IPR029044">
    <property type="entry name" value="Nucleotide-diphossugar_trans"/>
</dbReference>
<accession>A0AA36MHZ6</accession>
<organism evidence="2 3">
    <name type="scientific">Cylicocyclus nassatus</name>
    <name type="common">Nematode worm</name>
    <dbReference type="NCBI Taxonomy" id="53992"/>
    <lineage>
        <taxon>Eukaryota</taxon>
        <taxon>Metazoa</taxon>
        <taxon>Ecdysozoa</taxon>
        <taxon>Nematoda</taxon>
        <taxon>Chromadorea</taxon>
        <taxon>Rhabditida</taxon>
        <taxon>Rhabditina</taxon>
        <taxon>Rhabditomorpha</taxon>
        <taxon>Strongyloidea</taxon>
        <taxon>Strongylidae</taxon>
        <taxon>Cylicocyclus</taxon>
    </lineage>
</organism>
<protein>
    <submittedName>
        <fullName evidence="2">Uncharacterized protein</fullName>
    </submittedName>
</protein>
<evidence type="ECO:0000313" key="3">
    <source>
        <dbReference type="Proteomes" id="UP001176961"/>
    </source>
</evidence>
<dbReference type="InterPro" id="IPR032675">
    <property type="entry name" value="LRR_dom_sf"/>
</dbReference>
<evidence type="ECO:0000313" key="2">
    <source>
        <dbReference type="EMBL" id="CAJ0610685.1"/>
    </source>
</evidence>
<dbReference type="Proteomes" id="UP001176961">
    <property type="component" value="Unassembled WGS sequence"/>
</dbReference>
<dbReference type="Gene3D" id="3.80.10.10">
    <property type="entry name" value="Ribonuclease Inhibitor"/>
    <property type="match status" value="1"/>
</dbReference>
<dbReference type="EMBL" id="CATQJL010000355">
    <property type="protein sequence ID" value="CAJ0610685.1"/>
    <property type="molecule type" value="Genomic_DNA"/>
</dbReference>
<proteinExistence type="predicted"/>
<gene>
    <name evidence="2" type="ORF">CYNAS_LOCUS22668</name>
</gene>
<dbReference type="SUPFAM" id="SSF53448">
    <property type="entry name" value="Nucleotide-diphospho-sugar transferases"/>
    <property type="match status" value="1"/>
</dbReference>
<evidence type="ECO:0000256" key="1">
    <source>
        <dbReference type="SAM" id="Coils"/>
    </source>
</evidence>
<keyword evidence="1" id="KW-0175">Coiled coil</keyword>